<protein>
    <submittedName>
        <fullName evidence="1">Uncharacterized protein</fullName>
    </submittedName>
</protein>
<sequence length="72" mass="7950">EEGFEFINNCNCLKEHMDCKRGCGLEMGDDLPALVVAKDNANFQKCVLNVARSKCSGKNSITARLCPCVLRQ</sequence>
<name>A0A061SBW4_9CHLO</name>
<dbReference type="EMBL" id="GBEZ01005016">
    <property type="protein sequence ID" value="JAC80251.1"/>
    <property type="molecule type" value="Transcribed_RNA"/>
</dbReference>
<dbReference type="AlphaFoldDB" id="A0A061SBW4"/>
<proteinExistence type="predicted"/>
<accession>A0A061SBW4</accession>
<gene>
    <name evidence="1" type="ORF">TSPGSL018_10708</name>
</gene>
<evidence type="ECO:0000313" key="1">
    <source>
        <dbReference type="EMBL" id="JAC80251.1"/>
    </source>
</evidence>
<reference evidence="1" key="1">
    <citation type="submission" date="2014-05" db="EMBL/GenBank/DDBJ databases">
        <title>The transcriptome of the halophilic microalga Tetraselmis sp. GSL018 isolated from the Great Salt Lake, Utah.</title>
        <authorList>
            <person name="Jinkerson R.E."/>
            <person name="D'Adamo S."/>
            <person name="Posewitz M.C."/>
        </authorList>
    </citation>
    <scope>NUCLEOTIDE SEQUENCE</scope>
    <source>
        <strain evidence="1">GSL018</strain>
    </source>
</reference>
<organism evidence="1">
    <name type="scientific">Tetraselmis sp. GSL018</name>
    <dbReference type="NCBI Taxonomy" id="582737"/>
    <lineage>
        <taxon>Eukaryota</taxon>
        <taxon>Viridiplantae</taxon>
        <taxon>Chlorophyta</taxon>
        <taxon>core chlorophytes</taxon>
        <taxon>Chlorodendrophyceae</taxon>
        <taxon>Chlorodendrales</taxon>
        <taxon>Chlorodendraceae</taxon>
        <taxon>Tetraselmis</taxon>
    </lineage>
</organism>
<feature type="non-terminal residue" evidence="1">
    <location>
        <position position="1"/>
    </location>
</feature>